<evidence type="ECO:0000313" key="4">
    <source>
        <dbReference type="Proteomes" id="UP000694001"/>
    </source>
</evidence>
<evidence type="ECO:0000259" key="2">
    <source>
        <dbReference type="PROSITE" id="PS50006"/>
    </source>
</evidence>
<dbReference type="InterPro" id="IPR000253">
    <property type="entry name" value="FHA_dom"/>
</dbReference>
<dbReference type="RefSeq" id="WP_218285726.1">
    <property type="nucleotide sequence ID" value="NZ_CP076448.1"/>
</dbReference>
<dbReference type="KEGG" id="elio:KO353_15845"/>
<dbReference type="Proteomes" id="UP000694001">
    <property type="component" value="Chromosome"/>
</dbReference>
<name>A0A975YJH8_9PROT</name>
<evidence type="ECO:0000256" key="1">
    <source>
        <dbReference type="SAM" id="MobiDB-lite"/>
    </source>
</evidence>
<reference evidence="3" key="1">
    <citation type="submission" date="2021-06" db="EMBL/GenBank/DDBJ databases">
        <title>Elioraea tepida, sp. nov., a moderately thermophilic aerobic anoxygenic phototrophic bacterium isolated from an alkaline siliceous hot spring mat community in Yellowstone National Park, WY, USA.</title>
        <authorList>
            <person name="Saini M.K."/>
            <person name="Yoshida S."/>
            <person name="Sebastian A."/>
            <person name="Hirose S."/>
            <person name="Hara E."/>
            <person name="Tamaki H."/>
            <person name="Soulier N.T."/>
            <person name="Albert I."/>
            <person name="Hanada S."/>
            <person name="Bryant D.A."/>
            <person name="Tank M."/>
        </authorList>
    </citation>
    <scope>NUCLEOTIDE SEQUENCE</scope>
    <source>
        <strain evidence="3">MS-P2</strain>
    </source>
</reference>
<gene>
    <name evidence="3" type="ORF">KO353_15845</name>
</gene>
<dbReference type="AlphaFoldDB" id="A0A975YJH8"/>
<feature type="region of interest" description="Disordered" evidence="1">
    <location>
        <begin position="108"/>
        <end position="193"/>
    </location>
</feature>
<dbReference type="PROSITE" id="PS50006">
    <property type="entry name" value="FHA_DOMAIN"/>
    <property type="match status" value="1"/>
</dbReference>
<proteinExistence type="predicted"/>
<feature type="compositionally biased region" description="Basic and acidic residues" evidence="1">
    <location>
        <begin position="182"/>
        <end position="193"/>
    </location>
</feature>
<sequence length="193" mass="20706">MTDLVLSIVRCLDAAVPATRRVTGGKPSIGRGEDNDWVLVDPNRHLSKRHCTIAFRSGRWIVTDLSTNGTFLDRAREPIGRGASAPLRDGSRLTLGEYEIEVRLEEREASAPGLGAANPFDDDPFALPKPAPAPFENDPFGRDPFADEPLARPVATDPFAGLGGGPAPAAPVIPADFDPLSDIERGDRLSDRS</sequence>
<organism evidence="3 4">
    <name type="scientific">Elioraea tepida</name>
    <dbReference type="NCBI Taxonomy" id="2843330"/>
    <lineage>
        <taxon>Bacteria</taxon>
        <taxon>Pseudomonadati</taxon>
        <taxon>Pseudomonadota</taxon>
        <taxon>Alphaproteobacteria</taxon>
        <taxon>Acetobacterales</taxon>
        <taxon>Elioraeaceae</taxon>
        <taxon>Elioraea</taxon>
    </lineage>
</organism>
<protein>
    <submittedName>
        <fullName evidence="3">FHA domain-containing protein</fullName>
    </submittedName>
</protein>
<dbReference type="CDD" id="cd00060">
    <property type="entry name" value="FHA"/>
    <property type="match status" value="1"/>
</dbReference>
<keyword evidence="4" id="KW-1185">Reference proteome</keyword>
<dbReference type="SMART" id="SM00240">
    <property type="entry name" value="FHA"/>
    <property type="match status" value="1"/>
</dbReference>
<evidence type="ECO:0000313" key="3">
    <source>
        <dbReference type="EMBL" id="QXM24669.1"/>
    </source>
</evidence>
<dbReference type="EMBL" id="CP076448">
    <property type="protein sequence ID" value="QXM24669.1"/>
    <property type="molecule type" value="Genomic_DNA"/>
</dbReference>
<dbReference type="Pfam" id="PF00498">
    <property type="entry name" value="FHA"/>
    <property type="match status" value="1"/>
</dbReference>
<feature type="domain" description="FHA" evidence="2">
    <location>
        <begin position="27"/>
        <end position="77"/>
    </location>
</feature>
<accession>A0A975YJH8</accession>